<dbReference type="KEGG" id="grl:LPB144_13355"/>
<name>A0A1L3J1A0_9FLAO</name>
<dbReference type="PANTHER" id="PTHR43640">
    <property type="entry name" value="OS07G0260300 PROTEIN"/>
    <property type="match status" value="1"/>
</dbReference>
<dbReference type="Pfam" id="PF08534">
    <property type="entry name" value="Redoxin"/>
    <property type="match status" value="1"/>
</dbReference>
<feature type="domain" description="Thioredoxin" evidence="1">
    <location>
        <begin position="9"/>
        <end position="165"/>
    </location>
</feature>
<dbReference type="AlphaFoldDB" id="A0A1L3J1A0"/>
<evidence type="ECO:0000313" key="2">
    <source>
        <dbReference type="EMBL" id="APG58901.1"/>
    </source>
</evidence>
<evidence type="ECO:0000313" key="3">
    <source>
        <dbReference type="EMBL" id="APG61330.1"/>
    </source>
</evidence>
<keyword evidence="4" id="KW-1185">Reference proteome</keyword>
<dbReference type="EMBL" id="CP018153">
    <property type="protein sequence ID" value="APG58901.1"/>
    <property type="molecule type" value="Genomic_DNA"/>
</dbReference>
<dbReference type="RefSeq" id="WP_072551558.1">
    <property type="nucleotide sequence ID" value="NZ_CP018153.1"/>
</dbReference>
<dbReference type="PROSITE" id="PS51352">
    <property type="entry name" value="THIOREDOXIN_2"/>
    <property type="match status" value="1"/>
</dbReference>
<accession>A0A1L3J1A0</accession>
<evidence type="ECO:0000313" key="4">
    <source>
        <dbReference type="Proteomes" id="UP000182510"/>
    </source>
</evidence>
<dbReference type="Gene3D" id="3.40.30.10">
    <property type="entry name" value="Glutaredoxin"/>
    <property type="match status" value="1"/>
</dbReference>
<dbReference type="CDD" id="cd02969">
    <property type="entry name" value="PRX_like1"/>
    <property type="match status" value="1"/>
</dbReference>
<dbReference type="InterPro" id="IPR013740">
    <property type="entry name" value="Redoxin"/>
</dbReference>
<dbReference type="OrthoDB" id="9809746at2"/>
<dbReference type="PANTHER" id="PTHR43640:SF1">
    <property type="entry name" value="THIOREDOXIN-DEPENDENT PEROXIREDOXIN"/>
    <property type="match status" value="1"/>
</dbReference>
<proteinExistence type="predicted"/>
<sequence length="185" mass="21225">MSLTPSNMLKLGTKAPDFRLMDAITDHLVELQELKGEKGTLIMFICNHCPFVKHVDDEIVRLANDYRPLGFNTIGIMSNDIENYPQDRPEMMKEHAMHHQYSFPYLFDGTQEVARAYDAACTPDFFLFDDDLKLVYRGQLDDSRPGNGIQPNGRNLREAMDAILNNRKVSEDQKPSIGCNIKWKN</sequence>
<evidence type="ECO:0000259" key="1">
    <source>
        <dbReference type="PROSITE" id="PS51352"/>
    </source>
</evidence>
<dbReference type="GO" id="GO:0016491">
    <property type="term" value="F:oxidoreductase activity"/>
    <property type="evidence" value="ECO:0007669"/>
    <property type="project" value="InterPro"/>
</dbReference>
<dbReference type="KEGG" id="grl:LPB144_00090"/>
<organism evidence="2 4">
    <name type="scientific">Christiangramia salexigens</name>
    <dbReference type="NCBI Taxonomy" id="1913577"/>
    <lineage>
        <taxon>Bacteria</taxon>
        <taxon>Pseudomonadati</taxon>
        <taxon>Bacteroidota</taxon>
        <taxon>Flavobacteriia</taxon>
        <taxon>Flavobacteriales</taxon>
        <taxon>Flavobacteriaceae</taxon>
        <taxon>Christiangramia</taxon>
    </lineage>
</organism>
<dbReference type="InterPro" id="IPR036249">
    <property type="entry name" value="Thioredoxin-like_sf"/>
</dbReference>
<reference evidence="2 4" key="1">
    <citation type="submission" date="2016-11" db="EMBL/GenBank/DDBJ databases">
        <title>Gramella sp. LPB0144 isolated from marine environment.</title>
        <authorList>
            <person name="Kim E."/>
            <person name="Yi H."/>
        </authorList>
    </citation>
    <scope>NUCLEOTIDE SEQUENCE [LARGE SCALE GENOMIC DNA]</scope>
    <source>
        <strain evidence="2 4">LPB0144</strain>
    </source>
</reference>
<dbReference type="Proteomes" id="UP000182510">
    <property type="component" value="Chromosome"/>
</dbReference>
<dbReference type="InterPro" id="IPR047262">
    <property type="entry name" value="PRX-like1"/>
</dbReference>
<dbReference type="InterPro" id="IPR013766">
    <property type="entry name" value="Thioredoxin_domain"/>
</dbReference>
<dbReference type="SUPFAM" id="SSF52833">
    <property type="entry name" value="Thioredoxin-like"/>
    <property type="match status" value="1"/>
</dbReference>
<dbReference type="EMBL" id="CP018153">
    <property type="protein sequence ID" value="APG61330.1"/>
    <property type="molecule type" value="Genomic_DNA"/>
</dbReference>
<gene>
    <name evidence="2" type="ORF">LPB144_00090</name>
    <name evidence="3" type="ORF">LPB144_13355</name>
</gene>
<protein>
    <submittedName>
        <fullName evidence="2">Thioredoxin family protein</fullName>
    </submittedName>
</protein>